<comment type="caution">
    <text evidence="1">The sequence shown here is derived from an EMBL/GenBank/DDBJ whole genome shotgun (WGS) entry which is preliminary data.</text>
</comment>
<dbReference type="RefSeq" id="WP_307527372.1">
    <property type="nucleotide sequence ID" value="NZ_JAUSZI010000002.1"/>
</dbReference>
<keyword evidence="1" id="KW-0804">Transcription</keyword>
<keyword evidence="1" id="KW-0240">DNA-directed RNA polymerase</keyword>
<name>A0ABU0T918_9ACTN</name>
<keyword evidence="2" id="KW-1185">Reference proteome</keyword>
<proteinExistence type="predicted"/>
<accession>A0ABU0T918</accession>
<evidence type="ECO:0000313" key="2">
    <source>
        <dbReference type="Proteomes" id="UP001230328"/>
    </source>
</evidence>
<dbReference type="GO" id="GO:0000428">
    <property type="term" value="C:DNA-directed RNA polymerase complex"/>
    <property type="evidence" value="ECO:0007669"/>
    <property type="project" value="UniProtKB-KW"/>
</dbReference>
<evidence type="ECO:0000313" key="1">
    <source>
        <dbReference type="EMBL" id="MDQ1031314.1"/>
    </source>
</evidence>
<dbReference type="Proteomes" id="UP001230328">
    <property type="component" value="Unassembled WGS sequence"/>
</dbReference>
<dbReference type="EMBL" id="JAUSZI010000002">
    <property type="protein sequence ID" value="MDQ1031314.1"/>
    <property type="molecule type" value="Genomic_DNA"/>
</dbReference>
<gene>
    <name evidence="1" type="ORF">QF035_008896</name>
</gene>
<protein>
    <submittedName>
        <fullName evidence="1">DNA-directed RNA polymerase subunit RPC12/RpoP</fullName>
    </submittedName>
</protein>
<sequence length="358" mass="39405">MSTHMSYPATRSVEHPGSEVHFPPIPNGLDYLISVVELLEMGDEQVSARALKYAVLHLAAGAEVLLKARLQREHWTLVFKDPGTATRSQLEEGTLKSCDPDETVRRLRDIAGVAITAEDGKALRKLAERRNALQHYGLIGPAANARAVESQATEVLDFLIRFLDEELLPHLDRPERRATRFDMTLIRAGLTQIRGFVKKRMQRLRAGLEPLRDHTVQCPDCDQMTLVVERFPDEPSNDTEDFLSPLVFPVACLFCGTAALPAEAAHAYLTVVLGRLRQGGPNPSVLKCPDCSNRSLVLDVRTAAAPDDPADFCFCCARVIPGLHRCGAGIHAFRSLERATACLSCLSLTRGHDEGNPT</sequence>
<reference evidence="1 2" key="1">
    <citation type="submission" date="2023-07" db="EMBL/GenBank/DDBJ databases">
        <title>Comparative genomics of wheat-associated soil bacteria to identify genetic determinants of phenazine resistance.</title>
        <authorList>
            <person name="Mouncey N."/>
        </authorList>
    </citation>
    <scope>NUCLEOTIDE SEQUENCE [LARGE SCALE GENOMIC DNA]</scope>
    <source>
        <strain evidence="1 2">V2I4</strain>
    </source>
</reference>
<organism evidence="1 2">
    <name type="scientific">Streptomyces umbrinus</name>
    <dbReference type="NCBI Taxonomy" id="67370"/>
    <lineage>
        <taxon>Bacteria</taxon>
        <taxon>Bacillati</taxon>
        <taxon>Actinomycetota</taxon>
        <taxon>Actinomycetes</taxon>
        <taxon>Kitasatosporales</taxon>
        <taxon>Streptomycetaceae</taxon>
        <taxon>Streptomyces</taxon>
        <taxon>Streptomyces phaeochromogenes group</taxon>
    </lineage>
</organism>